<evidence type="ECO:0000313" key="4">
    <source>
        <dbReference type="Proteomes" id="UP000217999"/>
    </source>
</evidence>
<dbReference type="Pfam" id="PF00497">
    <property type="entry name" value="SBP_bac_3"/>
    <property type="match status" value="1"/>
</dbReference>
<gene>
    <name evidence="3" type="ORF">CK620_13215</name>
</gene>
<dbReference type="Gene3D" id="3.40.190.10">
    <property type="entry name" value="Periplasmic binding protein-like II"/>
    <property type="match status" value="2"/>
</dbReference>
<proteinExistence type="predicted"/>
<evidence type="ECO:0000256" key="1">
    <source>
        <dbReference type="ARBA" id="ARBA00022729"/>
    </source>
</evidence>
<evidence type="ECO:0000259" key="2">
    <source>
        <dbReference type="SMART" id="SM00062"/>
    </source>
</evidence>
<dbReference type="EMBL" id="NSJF01000009">
    <property type="protein sequence ID" value="PAT33177.1"/>
    <property type="molecule type" value="Genomic_DNA"/>
</dbReference>
<dbReference type="SUPFAM" id="SSF53850">
    <property type="entry name" value="Periplasmic binding protein-like II"/>
    <property type="match status" value="1"/>
</dbReference>
<reference evidence="3 4" key="1">
    <citation type="submission" date="2017-08" db="EMBL/GenBank/DDBJ databases">
        <title>WGS of Clinical strains of the CDC Group NO-1 linked to zoonotic infections in humans.</title>
        <authorList>
            <person name="Bernier A.-M."/>
            <person name="Bernard K."/>
        </authorList>
    </citation>
    <scope>NUCLEOTIDE SEQUENCE [LARGE SCALE GENOMIC DNA]</scope>
    <source>
        <strain evidence="3 4">NML03-0146</strain>
    </source>
</reference>
<accession>A0A2A2A6T8</accession>
<organism evidence="3 4">
    <name type="scientific">Vandammella animalimorsus</name>
    <dbReference type="NCBI Taxonomy" id="2029117"/>
    <lineage>
        <taxon>Bacteria</taxon>
        <taxon>Pseudomonadati</taxon>
        <taxon>Pseudomonadota</taxon>
        <taxon>Betaproteobacteria</taxon>
        <taxon>Burkholderiales</taxon>
        <taxon>Comamonadaceae</taxon>
        <taxon>Vandammella</taxon>
    </lineage>
</organism>
<dbReference type="InterPro" id="IPR001638">
    <property type="entry name" value="Solute-binding_3/MltF_N"/>
</dbReference>
<feature type="domain" description="Solute-binding protein family 3/N-terminal" evidence="2">
    <location>
        <begin position="16"/>
        <end position="239"/>
    </location>
</feature>
<dbReference type="AlphaFoldDB" id="A0A2A2A6T8"/>
<dbReference type="SMART" id="SM00062">
    <property type="entry name" value="PBPb"/>
    <property type="match status" value="1"/>
</dbReference>
<protein>
    <submittedName>
        <fullName evidence="3">ABC transporter substrate-binding protein</fullName>
    </submittedName>
</protein>
<dbReference type="PANTHER" id="PTHR35936:SF17">
    <property type="entry name" value="ARGININE-BINDING EXTRACELLULAR PROTEIN ARTP"/>
    <property type="match status" value="1"/>
</dbReference>
<name>A0A2A2A6T8_9BURK</name>
<comment type="caution">
    <text evidence="3">The sequence shown here is derived from an EMBL/GenBank/DDBJ whole genome shotgun (WGS) entry which is preliminary data.</text>
</comment>
<dbReference type="PANTHER" id="PTHR35936">
    <property type="entry name" value="MEMBRANE-BOUND LYTIC MUREIN TRANSGLYCOSYLASE F"/>
    <property type="match status" value="1"/>
</dbReference>
<sequence length="254" mass="26581">MTLPAQALEAFAPTGRLRAAINLGNPILASLDASGAPCGVSVDLAGALAQRLGLELEPLVFEKASQSVEAVTTQAADIGFFAIDPARGAGIAFTAPYVLIEGCYLVAQDSPIQTNAQVDQPQHRVVVGAGSAYDLYLTRTLEQAQLVRASNSQTVVQTFLEQQLEVAAGVKQQLEADVQRLAGQHALRMLPESFMVIEQAMGLPKARGPELAQYLAAFVEDMKASGFVAQALQRHHIHGARVAPAATAGTGAGA</sequence>
<dbReference type="Proteomes" id="UP000217999">
    <property type="component" value="Unassembled WGS sequence"/>
</dbReference>
<evidence type="ECO:0000313" key="3">
    <source>
        <dbReference type="EMBL" id="PAT33177.1"/>
    </source>
</evidence>
<keyword evidence="1" id="KW-0732">Signal</keyword>
<dbReference type="CDD" id="cd13623">
    <property type="entry name" value="PBP2_AA_hypothetical"/>
    <property type="match status" value="1"/>
</dbReference>
<dbReference type="RefSeq" id="WP_095550701.1">
    <property type="nucleotide sequence ID" value="NZ_NSJF01000009.1"/>
</dbReference>